<dbReference type="OrthoDB" id="3235673at2759"/>
<evidence type="ECO:0008006" key="4">
    <source>
        <dbReference type="Google" id="ProtNLM"/>
    </source>
</evidence>
<evidence type="ECO:0000313" key="2">
    <source>
        <dbReference type="EMBL" id="KAF5386231.1"/>
    </source>
</evidence>
<protein>
    <recommendedName>
        <fullName evidence="4">BTB domain-containing protein</fullName>
    </recommendedName>
</protein>
<evidence type="ECO:0000313" key="3">
    <source>
        <dbReference type="Proteomes" id="UP000565441"/>
    </source>
</evidence>
<gene>
    <name evidence="2" type="ORF">D9615_002672</name>
</gene>
<sequence>MLSLDDFSTNRFSGTNENAKSQLEHMSPSRHSDLCFNDGNLAVLTGGNYFLVHQGLLCRHSAPLARTIEAVEGKQARFLEGRLVLELAEASNDVYYFLLALYDGISTLKYDVNDFGVVSAILQLATTYEVKHLRTDILRGLSSAWPRTLAQWELREARSLSMAGVYEPRKSFPHPILVINLARAAGAPELLPAAFYDLSRSSPSDCAAGYACTLTSRTHHLSDDDLLNLLRGKEHGSRFLSTFIVNELEGREPSSPCVYRMELDGARRRICQSAFEAITFEILRDINGTVCQRSSDPLFAIMDSELMQTREDPLGRLNSTLRACEFCRSEFGAAVDSAREEFWQRLPVWFGVDPLVWA</sequence>
<accession>A0A8H5HNA0</accession>
<reference evidence="2 3" key="1">
    <citation type="journal article" date="2020" name="ISME J.">
        <title>Uncovering the hidden diversity of litter-decomposition mechanisms in mushroom-forming fungi.</title>
        <authorList>
            <person name="Floudas D."/>
            <person name="Bentzer J."/>
            <person name="Ahren D."/>
            <person name="Johansson T."/>
            <person name="Persson P."/>
            <person name="Tunlid A."/>
        </authorList>
    </citation>
    <scope>NUCLEOTIDE SEQUENCE [LARGE SCALE GENOMIC DNA]</scope>
    <source>
        <strain evidence="2 3">CBS 661.87</strain>
    </source>
</reference>
<dbReference type="EMBL" id="JAACJP010000003">
    <property type="protein sequence ID" value="KAF5386231.1"/>
    <property type="molecule type" value="Genomic_DNA"/>
</dbReference>
<comment type="caution">
    <text evidence="2">The sequence shown here is derived from an EMBL/GenBank/DDBJ whole genome shotgun (WGS) entry which is preliminary data.</text>
</comment>
<proteinExistence type="predicted"/>
<feature type="region of interest" description="Disordered" evidence="1">
    <location>
        <begin position="1"/>
        <end position="24"/>
    </location>
</feature>
<name>A0A8H5HNA0_9AGAR</name>
<dbReference type="Proteomes" id="UP000565441">
    <property type="component" value="Unassembled WGS sequence"/>
</dbReference>
<dbReference type="AlphaFoldDB" id="A0A8H5HNA0"/>
<feature type="compositionally biased region" description="Polar residues" evidence="1">
    <location>
        <begin position="1"/>
        <end position="21"/>
    </location>
</feature>
<evidence type="ECO:0000256" key="1">
    <source>
        <dbReference type="SAM" id="MobiDB-lite"/>
    </source>
</evidence>
<organism evidence="2 3">
    <name type="scientific">Tricholomella constricta</name>
    <dbReference type="NCBI Taxonomy" id="117010"/>
    <lineage>
        <taxon>Eukaryota</taxon>
        <taxon>Fungi</taxon>
        <taxon>Dikarya</taxon>
        <taxon>Basidiomycota</taxon>
        <taxon>Agaricomycotina</taxon>
        <taxon>Agaricomycetes</taxon>
        <taxon>Agaricomycetidae</taxon>
        <taxon>Agaricales</taxon>
        <taxon>Tricholomatineae</taxon>
        <taxon>Lyophyllaceae</taxon>
        <taxon>Tricholomella</taxon>
    </lineage>
</organism>
<keyword evidence="3" id="KW-1185">Reference proteome</keyword>